<protein>
    <submittedName>
        <fullName evidence="1">Expressed protein</fullName>
    </submittedName>
</protein>
<dbReference type="KEGG" id="mmo:MMOB3060"/>
<dbReference type="eggNOG" id="ENOG5030NKG">
    <property type="taxonomic scope" value="Bacteria"/>
</dbReference>
<evidence type="ECO:0000313" key="1">
    <source>
        <dbReference type="EMBL" id="AAT27792.1"/>
    </source>
</evidence>
<reference evidence="1 2" key="1">
    <citation type="journal article" date="2004" name="Genome Res.">
        <title>The complete genome and proteome of Mycoplasma mobile.</title>
        <authorList>
            <person name="Jaffe J.D."/>
            <person name="Stange-Thomann N."/>
            <person name="Smith C."/>
            <person name="DeCaprio D."/>
            <person name="Fisher S."/>
            <person name="Butler J."/>
            <person name="Calvo S."/>
            <person name="Elkins T."/>
            <person name="FitzGerald M.G."/>
            <person name="Hafez N."/>
            <person name="Kodira C.D."/>
            <person name="Major J."/>
            <person name="Wang S."/>
            <person name="Wilkinson J."/>
            <person name="Nicol R."/>
            <person name="Nusbaum C."/>
            <person name="Birren B."/>
            <person name="Berg H.C."/>
            <person name="Church G.M."/>
        </authorList>
    </citation>
    <scope>NUCLEOTIDE SEQUENCE [LARGE SCALE GENOMIC DNA]</scope>
    <source>
        <strain evidence="2">ATCC 43663 / 163K / NCTC 11711</strain>
    </source>
</reference>
<keyword evidence="2" id="KW-1185">Reference proteome</keyword>
<dbReference type="EMBL" id="AE017308">
    <property type="protein sequence ID" value="AAT27792.1"/>
    <property type="molecule type" value="Genomic_DNA"/>
</dbReference>
<proteinExistence type="predicted"/>
<sequence length="323" mass="38471">MILQYICKTIASKENKMEDLNLKKFANDLWKKNFGNKDVVKDFTGTYIVKEEFNTGKRYSWNLDKYDENFQEYYIANELFILQRNSQESFSFNNVNYFVDSDETGNFFNSKDLLLNVENIKNIDSSIKNDLDKTQSIKYSALIITLKMIKPQFQNIVTNYFFRISKSYNFVNIFCEKDVDKLIIKILFNEDVHKTLDLSLIFSSSLPLLMHRISKKFKEEPFLYNDYVLRGKFFNIFVLYFESKENFFVLNSLNNTALYLLTFENLIFVTENSYLKLQSKIYSPNDFSLPLEISPIIKLYSFDYANKSFVQYLKNIKREDNKK</sequence>
<dbReference type="HOGENOM" id="CLU_860033_0_0_14"/>
<organism evidence="1 2">
    <name type="scientific">Mycoplasma mobile (strain ATCC 43663 / 163K / NCTC 11711)</name>
    <name type="common">Mesomycoplasma mobile</name>
    <dbReference type="NCBI Taxonomy" id="267748"/>
    <lineage>
        <taxon>Bacteria</taxon>
        <taxon>Bacillati</taxon>
        <taxon>Mycoplasmatota</taxon>
        <taxon>Mycoplasmoidales</taxon>
        <taxon>Metamycoplasmataceae</taxon>
        <taxon>Mesomycoplasma</taxon>
    </lineage>
</organism>
<accession>Q6KHY4</accession>
<name>Q6KHY4_MYCM1</name>
<gene>
    <name evidence="1" type="ordered locus">MMOB3060</name>
</gene>
<dbReference type="STRING" id="267748.MMOB3060"/>
<evidence type="ECO:0000313" key="2">
    <source>
        <dbReference type="Proteomes" id="UP000009072"/>
    </source>
</evidence>
<dbReference type="Proteomes" id="UP000009072">
    <property type="component" value="Chromosome"/>
</dbReference>
<dbReference type="AlphaFoldDB" id="Q6KHY4"/>